<gene>
    <name evidence="2" type="ORF">CDAR_450891</name>
</gene>
<comment type="caution">
    <text evidence="2">The sequence shown here is derived from an EMBL/GenBank/DDBJ whole genome shotgun (WGS) entry which is preliminary data.</text>
</comment>
<feature type="compositionally biased region" description="Polar residues" evidence="1">
    <location>
        <begin position="86"/>
        <end position="97"/>
    </location>
</feature>
<proteinExistence type="predicted"/>
<organism evidence="2 3">
    <name type="scientific">Caerostris darwini</name>
    <dbReference type="NCBI Taxonomy" id="1538125"/>
    <lineage>
        <taxon>Eukaryota</taxon>
        <taxon>Metazoa</taxon>
        <taxon>Ecdysozoa</taxon>
        <taxon>Arthropoda</taxon>
        <taxon>Chelicerata</taxon>
        <taxon>Arachnida</taxon>
        <taxon>Araneae</taxon>
        <taxon>Araneomorphae</taxon>
        <taxon>Entelegynae</taxon>
        <taxon>Araneoidea</taxon>
        <taxon>Araneidae</taxon>
        <taxon>Caerostris</taxon>
    </lineage>
</organism>
<keyword evidence="3" id="KW-1185">Reference proteome</keyword>
<evidence type="ECO:0000313" key="3">
    <source>
        <dbReference type="Proteomes" id="UP001054837"/>
    </source>
</evidence>
<accession>A0AAV4VF15</accession>
<feature type="region of interest" description="Disordered" evidence="1">
    <location>
        <begin position="71"/>
        <end position="97"/>
    </location>
</feature>
<dbReference type="EMBL" id="BPLQ01012826">
    <property type="protein sequence ID" value="GIY68070.1"/>
    <property type="molecule type" value="Genomic_DNA"/>
</dbReference>
<evidence type="ECO:0000313" key="2">
    <source>
        <dbReference type="EMBL" id="GIY68070.1"/>
    </source>
</evidence>
<sequence length="137" mass="15296">MAYIVQADYTFWDPTERSHANLVAETTSLKKCSSVESGRKRQTGALTAEREKRDLFILRIGSRHVWSAKQDTLPSPTLLPHPLPQRTPNSLDSQDSSSVNEMHCVIRAEWLTQTSPATLPLSSARTRCSELLCGISE</sequence>
<dbReference type="AlphaFoldDB" id="A0AAV4VF15"/>
<reference evidence="2 3" key="1">
    <citation type="submission" date="2021-06" db="EMBL/GenBank/DDBJ databases">
        <title>Caerostris darwini draft genome.</title>
        <authorList>
            <person name="Kono N."/>
            <person name="Arakawa K."/>
        </authorList>
    </citation>
    <scope>NUCLEOTIDE SEQUENCE [LARGE SCALE GENOMIC DNA]</scope>
</reference>
<protein>
    <submittedName>
        <fullName evidence="2">Uncharacterized protein</fullName>
    </submittedName>
</protein>
<evidence type="ECO:0000256" key="1">
    <source>
        <dbReference type="SAM" id="MobiDB-lite"/>
    </source>
</evidence>
<dbReference type="Proteomes" id="UP001054837">
    <property type="component" value="Unassembled WGS sequence"/>
</dbReference>
<name>A0AAV4VF15_9ARAC</name>